<keyword evidence="2" id="KW-0328">Glycosyltransferase</keyword>
<feature type="region of interest" description="Disordered" evidence="4">
    <location>
        <begin position="260"/>
        <end position="309"/>
    </location>
</feature>
<dbReference type="Gene3D" id="3.40.50.1000">
    <property type="entry name" value="HAD superfamily/HAD-like"/>
    <property type="match status" value="2"/>
</dbReference>
<dbReference type="PANTHER" id="PTHR10788:SF94">
    <property type="entry name" value="ALPHA,ALPHA-TREHALOSE-PHOSPHATE SYNTHASE [UDP-FORMING] 5"/>
    <property type="match status" value="1"/>
</dbReference>
<dbReference type="EMBL" id="CAACVS010000269">
    <property type="protein sequence ID" value="VEU40253.1"/>
    <property type="molecule type" value="Genomic_DNA"/>
</dbReference>
<dbReference type="CDD" id="cd03788">
    <property type="entry name" value="GT20_TPS"/>
    <property type="match status" value="1"/>
</dbReference>
<dbReference type="GO" id="GO:0005992">
    <property type="term" value="P:trehalose biosynthetic process"/>
    <property type="evidence" value="ECO:0007669"/>
    <property type="project" value="InterPro"/>
</dbReference>
<dbReference type="InterPro" id="IPR036412">
    <property type="entry name" value="HAD-like_sf"/>
</dbReference>
<feature type="compositionally biased region" description="Basic and acidic residues" evidence="4">
    <location>
        <begin position="1"/>
        <end position="26"/>
    </location>
</feature>
<dbReference type="Pfam" id="PF00982">
    <property type="entry name" value="Glyco_transf_20"/>
    <property type="match status" value="1"/>
</dbReference>
<dbReference type="Pfam" id="PF02358">
    <property type="entry name" value="Trehalose_PPase"/>
    <property type="match status" value="1"/>
</dbReference>
<dbReference type="GO" id="GO:0004805">
    <property type="term" value="F:trehalose-phosphatase activity"/>
    <property type="evidence" value="ECO:0007669"/>
    <property type="project" value="TreeGrafter"/>
</dbReference>
<dbReference type="GO" id="GO:0005829">
    <property type="term" value="C:cytosol"/>
    <property type="evidence" value="ECO:0007669"/>
    <property type="project" value="TreeGrafter"/>
</dbReference>
<feature type="region of interest" description="Disordered" evidence="4">
    <location>
        <begin position="1"/>
        <end position="111"/>
    </location>
</feature>
<feature type="region of interest" description="Disordered" evidence="4">
    <location>
        <begin position="148"/>
        <end position="168"/>
    </location>
</feature>
<feature type="region of interest" description="Disordered" evidence="4">
    <location>
        <begin position="339"/>
        <end position="438"/>
    </location>
</feature>
<feature type="compositionally biased region" description="Low complexity" evidence="4">
    <location>
        <begin position="73"/>
        <end position="84"/>
    </location>
</feature>
<feature type="compositionally biased region" description="Basic residues" evidence="4">
    <location>
        <begin position="57"/>
        <end position="67"/>
    </location>
</feature>
<proteinExistence type="inferred from homology"/>
<evidence type="ECO:0000256" key="3">
    <source>
        <dbReference type="ARBA" id="ARBA00022679"/>
    </source>
</evidence>
<dbReference type="SUPFAM" id="SSF56784">
    <property type="entry name" value="HAD-like"/>
    <property type="match status" value="1"/>
</dbReference>
<keyword evidence="6" id="KW-1185">Reference proteome</keyword>
<protein>
    <recommendedName>
        <fullName evidence="7">CBM20 domain-containing protein</fullName>
    </recommendedName>
</protein>
<dbReference type="GO" id="GO:0016757">
    <property type="term" value="F:glycosyltransferase activity"/>
    <property type="evidence" value="ECO:0007669"/>
    <property type="project" value="UniProtKB-KW"/>
</dbReference>
<dbReference type="InterPro" id="IPR001830">
    <property type="entry name" value="Glyco_trans_20"/>
</dbReference>
<feature type="compositionally biased region" description="Polar residues" evidence="4">
    <location>
        <begin position="27"/>
        <end position="54"/>
    </location>
</feature>
<keyword evidence="3" id="KW-0808">Transferase</keyword>
<evidence type="ECO:0000313" key="6">
    <source>
        <dbReference type="Proteomes" id="UP000291116"/>
    </source>
</evidence>
<accession>A0A448ZDX8</accession>
<dbReference type="FunFam" id="3.40.50.2000:FF:000010">
    <property type="entry name" value="Alpha,alpha-trehalose-phosphate synthase"/>
    <property type="match status" value="1"/>
</dbReference>
<evidence type="ECO:0000256" key="2">
    <source>
        <dbReference type="ARBA" id="ARBA00022676"/>
    </source>
</evidence>
<dbReference type="Proteomes" id="UP000291116">
    <property type="component" value="Unassembled WGS sequence"/>
</dbReference>
<sequence length="1428" mass="157094">MQCSSDCEKAHRDAQRRTATHSDTRPTPESTILLGNTNHPASLSLKSGRYSVQQPGGRKKNPTKKQRVTIQRNAIANANADANAKQGPTMSGSIGTTPRGGHLSSSKAPPANSAAVSVASVHFKARCERLGHGEDVYLVPLEEDDACGASPAASSSSPPPPSPTSRNKMIPLYTTATSFPWYSTLQSLAMTVVRPKPLSLGGQASLFGSGAASTNMIDSTNRGEFRYRYAIFRAGVFHRWECADDENFVSTSNTEDQITCQNTSSNTNASVSANPNANPNANANAAMEVEPESEPDPSPATDGSACASPETNNYHALPLKFLLPGETYVVNDVLGKRKGQKPDIYHKRPTTSEWGSSSSSSASRYVGVEGSGACTGERAGLETGASGEPHKPANPPGGTTPKKKTVGFAEMPSPFRRPTQPLSAEAGAAGSPSKERRNRLGEPVQLNATDGLVVVSAFLPVVVHRDETSAVPKWTADWDYEALLSMQTHLRVTRVGVVKWKGWHGNYRQQQQTARSEEDGSGHQASEHYGVPIDERHLVEECLRPFHCVPVWIDPLIFGEMYNGFCKGILWPVLHNVTSVYASHAAKDDADACIGDPNQDGEQFSEVCRDDVEQGPIHGGRGREKELWSAYNQVNRKFSEVVVQCFNEGDLVWIHGFHLLILPSYLTRRISMAKIGIFLHTPFPSSEIFRTLWCREDLLRGMLNADQVGFHLFEYARHFLTCCRRLLGLNYGMIPDASGNGGYTLAIDTNGRHVAVTSIHAGIEPPVLNQILRHDRVAREAAMIRARHPGKTIFCSIDRLESLKGIPLKLLAIELFLKRCPEWIGKIVLIQVGITAWERGDDYVKTRNEVTDQVQRINKMWPGTIQFQETPDWRMRLQQRMALMKGSDVCLVTPIRDGLNLIPLEFTIAHQEALNPAVRQADGGRRRGLVVLSEFASCTRVMRGALHVNPWKISEIAQAFQQALTMTEEERLRRVTCASEFVTRVTTQRWALAVMLDLKGVHKSVNPVQYSGAGLGLGFRLLGMDVGFESLNFKAVAKGYKMASNRLILFDYGGTITSNENLDNLSRFRMVKTRSHHSEPTAEMIQTIQDLCSDKKNTVFVVSGKERHSLIKTLGHIPNLGLAAEHGMYISWPEVDSGNSSGGGGMFSSHGGRLGTPPRGPKKNRHRNKRHWETLVPISDRTWRSLTMSIMEVYASRTHGSYIEETEMKVLWQYRDADLEFGYLQARELEDHLSNVLRSYPVDILHGGVEEGGYVEVRPKGVNKGVFAMKAICNFHKLTAKPDGQVDFALVLGDDHCDEPMLSVMRQIGHRARGGRASDLPKTMRLVDVSVCDPNISSDAEIFTCTVGKKPSAAANYLQDVSEVEELLQALVKVSKNPNASKSMLDLMMEAPLMDPTPMAYTGGTVAGSLGEFLGGIDDDGVEEDMFF</sequence>
<evidence type="ECO:0000313" key="5">
    <source>
        <dbReference type="EMBL" id="VEU40253.1"/>
    </source>
</evidence>
<dbReference type="Gene3D" id="3.40.50.2000">
    <property type="entry name" value="Glycogen Phosphorylase B"/>
    <property type="match status" value="2"/>
</dbReference>
<feature type="compositionally biased region" description="Polar residues" evidence="4">
    <location>
        <begin position="86"/>
        <end position="96"/>
    </location>
</feature>
<dbReference type="OrthoDB" id="755951at2759"/>
<dbReference type="InterPro" id="IPR023214">
    <property type="entry name" value="HAD_sf"/>
</dbReference>
<feature type="compositionally biased region" description="Low complexity" evidence="4">
    <location>
        <begin position="262"/>
        <end position="288"/>
    </location>
</feature>
<feature type="region of interest" description="Disordered" evidence="4">
    <location>
        <begin position="1141"/>
        <end position="1168"/>
    </location>
</feature>
<dbReference type="InterPro" id="IPR003337">
    <property type="entry name" value="Trehalose_PPase"/>
</dbReference>
<organism evidence="5 6">
    <name type="scientific">Pseudo-nitzschia multistriata</name>
    <dbReference type="NCBI Taxonomy" id="183589"/>
    <lineage>
        <taxon>Eukaryota</taxon>
        <taxon>Sar</taxon>
        <taxon>Stramenopiles</taxon>
        <taxon>Ochrophyta</taxon>
        <taxon>Bacillariophyta</taxon>
        <taxon>Bacillariophyceae</taxon>
        <taxon>Bacillariophycidae</taxon>
        <taxon>Bacillariales</taxon>
        <taxon>Bacillariaceae</taxon>
        <taxon>Pseudo-nitzschia</taxon>
    </lineage>
</organism>
<comment type="similarity">
    <text evidence="1">In the N-terminal section; belongs to the glycosyltransferase 20 family.</text>
</comment>
<reference evidence="5 6" key="1">
    <citation type="submission" date="2019-01" db="EMBL/GenBank/DDBJ databases">
        <authorList>
            <person name="Ferrante I. M."/>
        </authorList>
    </citation>
    <scope>NUCLEOTIDE SEQUENCE [LARGE SCALE GENOMIC DNA]</scope>
    <source>
        <strain evidence="5 6">B856</strain>
    </source>
</reference>
<dbReference type="SUPFAM" id="SSF53756">
    <property type="entry name" value="UDP-Glycosyltransferase/glycogen phosphorylase"/>
    <property type="match status" value="1"/>
</dbReference>
<name>A0A448ZDX8_9STRA</name>
<evidence type="ECO:0008006" key="7">
    <source>
        <dbReference type="Google" id="ProtNLM"/>
    </source>
</evidence>
<gene>
    <name evidence="5" type="ORF">PSNMU_V1.4_AUG-EV-PASAV3_0071410</name>
</gene>
<evidence type="ECO:0000256" key="4">
    <source>
        <dbReference type="SAM" id="MobiDB-lite"/>
    </source>
</evidence>
<dbReference type="PANTHER" id="PTHR10788">
    <property type="entry name" value="TREHALOSE-6-PHOSPHATE SYNTHASE"/>
    <property type="match status" value="1"/>
</dbReference>
<evidence type="ECO:0000256" key="1">
    <source>
        <dbReference type="ARBA" id="ARBA00005409"/>
    </source>
</evidence>